<dbReference type="RefSeq" id="WP_054736722.1">
    <property type="nucleotide sequence ID" value="NZ_AYZM01000061.1"/>
</dbReference>
<dbReference type="Pfam" id="PF00230">
    <property type="entry name" value="MIP"/>
    <property type="match status" value="1"/>
</dbReference>
<evidence type="ECO:0000256" key="8">
    <source>
        <dbReference type="RuleBase" id="RU000477"/>
    </source>
</evidence>
<evidence type="ECO:0000256" key="6">
    <source>
        <dbReference type="ARBA" id="ARBA00022989"/>
    </source>
</evidence>
<keyword evidence="6 9" id="KW-1133">Transmembrane helix</keyword>
<dbReference type="AlphaFoldDB" id="A0A0R2FED2"/>
<reference evidence="10 11" key="1">
    <citation type="journal article" date="2015" name="Genome Announc.">
        <title>Expanding the biotechnology potential of lactobacilli through comparative genomics of 213 strains and associated genera.</title>
        <authorList>
            <person name="Sun Z."/>
            <person name="Harris H.M."/>
            <person name="McCann A."/>
            <person name="Guo C."/>
            <person name="Argimon S."/>
            <person name="Zhang W."/>
            <person name="Yang X."/>
            <person name="Jeffery I.B."/>
            <person name="Cooney J.C."/>
            <person name="Kagawa T.F."/>
            <person name="Liu W."/>
            <person name="Song Y."/>
            <person name="Salvetti E."/>
            <person name="Wrobel A."/>
            <person name="Rasinkangas P."/>
            <person name="Parkhill J."/>
            <person name="Rea M.C."/>
            <person name="O'Sullivan O."/>
            <person name="Ritari J."/>
            <person name="Douillard F.P."/>
            <person name="Paul Ross R."/>
            <person name="Yang R."/>
            <person name="Briner A.E."/>
            <person name="Felis G.E."/>
            <person name="de Vos W.M."/>
            <person name="Barrangou R."/>
            <person name="Klaenhammer T.R."/>
            <person name="Caufield P.W."/>
            <person name="Cui Y."/>
            <person name="Zhang H."/>
            <person name="O'Toole P.W."/>
        </authorList>
    </citation>
    <scope>NUCLEOTIDE SEQUENCE [LARGE SCALE GENOMIC DNA]</scope>
    <source>
        <strain evidence="10 11">DSM 23365</strain>
    </source>
</reference>
<dbReference type="PANTHER" id="PTHR19139">
    <property type="entry name" value="AQUAPORIN TRANSPORTER"/>
    <property type="match status" value="1"/>
</dbReference>
<dbReference type="InterPro" id="IPR022357">
    <property type="entry name" value="MIP_CS"/>
</dbReference>
<evidence type="ECO:0000256" key="4">
    <source>
        <dbReference type="ARBA" id="ARBA00022475"/>
    </source>
</evidence>
<gene>
    <name evidence="10" type="ORF">FD14_GL000128</name>
</gene>
<evidence type="ECO:0000256" key="2">
    <source>
        <dbReference type="ARBA" id="ARBA00006175"/>
    </source>
</evidence>
<comment type="subcellular location">
    <subcellularLocation>
        <location evidence="1">Cell membrane</location>
        <topology evidence="1">Multi-pass membrane protein</topology>
    </subcellularLocation>
</comment>
<dbReference type="PROSITE" id="PS00221">
    <property type="entry name" value="MIP"/>
    <property type="match status" value="1"/>
</dbReference>
<accession>A0A0R2FED2</accession>
<feature type="transmembrane region" description="Helical" evidence="9">
    <location>
        <begin position="71"/>
        <end position="95"/>
    </location>
</feature>
<name>A0A0R2FED2_9LACO</name>
<protein>
    <submittedName>
        <fullName evidence="10">MIP family glycerol uptake facilitator protein GlpF</fullName>
    </submittedName>
</protein>
<comment type="similarity">
    <text evidence="2 8">Belongs to the MIP/aquaporin (TC 1.A.8) family.</text>
</comment>
<dbReference type="PANTHER" id="PTHR19139:SF199">
    <property type="entry name" value="MIP17260P"/>
    <property type="match status" value="1"/>
</dbReference>
<dbReference type="InterPro" id="IPR023271">
    <property type="entry name" value="Aquaporin-like"/>
</dbReference>
<keyword evidence="7 9" id="KW-0472">Membrane</keyword>
<proteinExistence type="inferred from homology"/>
<keyword evidence="5 8" id="KW-0812">Transmembrane</keyword>
<keyword evidence="11" id="KW-1185">Reference proteome</keyword>
<evidence type="ECO:0000256" key="1">
    <source>
        <dbReference type="ARBA" id="ARBA00004651"/>
    </source>
</evidence>
<feature type="transmembrane region" description="Helical" evidence="9">
    <location>
        <begin position="187"/>
        <end position="208"/>
    </location>
</feature>
<keyword evidence="4" id="KW-1003">Cell membrane</keyword>
<keyword evidence="3 8" id="KW-0813">Transport</keyword>
<dbReference type="InterPro" id="IPR034294">
    <property type="entry name" value="Aquaporin_transptr"/>
</dbReference>
<dbReference type="GO" id="GO:0005886">
    <property type="term" value="C:plasma membrane"/>
    <property type="evidence" value="ECO:0007669"/>
    <property type="project" value="UniProtKB-SubCell"/>
</dbReference>
<dbReference type="OrthoDB" id="9807293at2"/>
<evidence type="ECO:0000256" key="9">
    <source>
        <dbReference type="SAM" id="Phobius"/>
    </source>
</evidence>
<dbReference type="PRINTS" id="PR00783">
    <property type="entry name" value="MINTRINSICP"/>
</dbReference>
<dbReference type="GO" id="GO:0015250">
    <property type="term" value="F:water channel activity"/>
    <property type="evidence" value="ECO:0007669"/>
    <property type="project" value="TreeGrafter"/>
</dbReference>
<feature type="transmembrane region" description="Helical" evidence="9">
    <location>
        <begin position="32"/>
        <end position="50"/>
    </location>
</feature>
<evidence type="ECO:0000256" key="7">
    <source>
        <dbReference type="ARBA" id="ARBA00023136"/>
    </source>
</evidence>
<evidence type="ECO:0000313" key="11">
    <source>
        <dbReference type="Proteomes" id="UP000051442"/>
    </source>
</evidence>
<dbReference type="EMBL" id="AYZM01000061">
    <property type="protein sequence ID" value="KRN25723.1"/>
    <property type="molecule type" value="Genomic_DNA"/>
</dbReference>
<dbReference type="Proteomes" id="UP000051442">
    <property type="component" value="Unassembled WGS sequence"/>
</dbReference>
<evidence type="ECO:0000256" key="3">
    <source>
        <dbReference type="ARBA" id="ARBA00022448"/>
    </source>
</evidence>
<feature type="transmembrane region" description="Helical" evidence="9">
    <location>
        <begin position="115"/>
        <end position="136"/>
    </location>
</feature>
<comment type="caution">
    <text evidence="10">The sequence shown here is derived from an EMBL/GenBank/DDBJ whole genome shotgun (WGS) entry which is preliminary data.</text>
</comment>
<evidence type="ECO:0000256" key="5">
    <source>
        <dbReference type="ARBA" id="ARBA00022692"/>
    </source>
</evidence>
<dbReference type="SUPFAM" id="SSF81338">
    <property type="entry name" value="Aquaporin-like"/>
    <property type="match status" value="1"/>
</dbReference>
<organism evidence="10 11">
    <name type="scientific">Secundilactobacillus similis DSM 23365 = JCM 2765</name>
    <dbReference type="NCBI Taxonomy" id="1423804"/>
    <lineage>
        <taxon>Bacteria</taxon>
        <taxon>Bacillati</taxon>
        <taxon>Bacillota</taxon>
        <taxon>Bacilli</taxon>
        <taxon>Lactobacillales</taxon>
        <taxon>Lactobacillaceae</taxon>
        <taxon>Secundilactobacillus</taxon>
    </lineage>
</organism>
<feature type="transmembrane region" description="Helical" evidence="9">
    <location>
        <begin position="143"/>
        <end position="167"/>
    </location>
</feature>
<dbReference type="Gene3D" id="1.20.1080.10">
    <property type="entry name" value="Glycerol uptake facilitator protein"/>
    <property type="match status" value="1"/>
</dbReference>
<dbReference type="STRING" id="1423804.FD14_GL000128"/>
<dbReference type="PATRIC" id="fig|1423804.4.peg.141"/>
<evidence type="ECO:0000313" key="10">
    <source>
        <dbReference type="EMBL" id="KRN25723.1"/>
    </source>
</evidence>
<dbReference type="InterPro" id="IPR000425">
    <property type="entry name" value="MIP"/>
</dbReference>
<sequence length="212" mass="22253">MRRYIAEFLGTFSLILIGTGTAALTNADPLTISLAFGLTFAAMATIFQPFTDGQFNPAITLGQALNSKLPWTEALWVVLSQLIGAILASGLVRILALNLGNAANALGQTTSRLDWPVVLLTEGILTTILVLGFLILDDTDHPLAGFFNGILLAALTLVGYGLTGPALNPARALAPALYVGSDAIAQVWLYIVGPLLGAVVAAGINRFFRTTD</sequence>